<evidence type="ECO:0000256" key="4">
    <source>
        <dbReference type="ARBA" id="ARBA00022984"/>
    </source>
</evidence>
<evidence type="ECO:0000256" key="2">
    <source>
        <dbReference type="ARBA" id="ARBA00022679"/>
    </source>
</evidence>
<dbReference type="STRING" id="1802595.A2134_02860"/>
<dbReference type="PANTHER" id="PTHR36174:SF1">
    <property type="entry name" value="LIPID II:GLYCINE GLYCYLTRANSFERASE"/>
    <property type="match status" value="1"/>
</dbReference>
<evidence type="ECO:0000256" key="5">
    <source>
        <dbReference type="ARBA" id="ARBA00023315"/>
    </source>
</evidence>
<dbReference type="Gene3D" id="3.40.630.30">
    <property type="match status" value="1"/>
</dbReference>
<sequence length="299" mass="34565">MVDPRQSKLWVEYFSKVGWKPIQIEESSANSKTYAYVKKLLFLGSLIKIPRISKPIPFEKIDKIAAKEKALFVKIEPATKLDSKLEEKLTINGYKRDNWATTPTKTIQIDLTKSEEELLSQMEKDTRYSIRLAERNGVTVKEASDFNLFTKLYLETGKRNKFWIGPEKDMKLRYDIFKKAGSASLLFAYKNKELLAAALLLFWDNVAYYYHAASSSKNRKLMAPYLVLWESIKLAKERGCKVFDLEGIYDSRIPSTKNWRGFTLFKKGFGGGEVEYIGSFTKFYNPLIKLLFKIGNFSL</sequence>
<reference evidence="7 8" key="1">
    <citation type="journal article" date="2016" name="Nat. Commun.">
        <title>Thousands of microbial genomes shed light on interconnected biogeochemical processes in an aquifer system.</title>
        <authorList>
            <person name="Anantharaman K."/>
            <person name="Brown C.T."/>
            <person name="Hug L.A."/>
            <person name="Sharon I."/>
            <person name="Castelle C.J."/>
            <person name="Probst A.J."/>
            <person name="Thomas B.C."/>
            <person name="Singh A."/>
            <person name="Wilkins M.J."/>
            <person name="Karaoz U."/>
            <person name="Brodie E.L."/>
            <person name="Williams K.H."/>
            <person name="Hubbard S.S."/>
            <person name="Banfield J.F."/>
        </authorList>
    </citation>
    <scope>NUCLEOTIDE SEQUENCE [LARGE SCALE GENOMIC DNA]</scope>
</reference>
<proteinExistence type="inferred from homology"/>
<dbReference type="InterPro" id="IPR016181">
    <property type="entry name" value="Acyl_CoA_acyltransferase"/>
</dbReference>
<dbReference type="InterPro" id="IPR003447">
    <property type="entry name" value="FEMABX"/>
</dbReference>
<evidence type="ECO:0000256" key="1">
    <source>
        <dbReference type="ARBA" id="ARBA00009943"/>
    </source>
</evidence>
<dbReference type="GO" id="GO:0016755">
    <property type="term" value="F:aminoacyltransferase activity"/>
    <property type="evidence" value="ECO:0007669"/>
    <property type="project" value="InterPro"/>
</dbReference>
<keyword evidence="2" id="KW-0808">Transferase</keyword>
<protein>
    <recommendedName>
        <fullName evidence="9">BioF2-like acetyltransferase domain-containing protein</fullName>
    </recommendedName>
</protein>
<dbReference type="Pfam" id="PF02388">
    <property type="entry name" value="FemAB"/>
    <property type="match status" value="1"/>
</dbReference>
<dbReference type="InterPro" id="IPR050644">
    <property type="entry name" value="PG_Glycine_Bridge_Synth"/>
</dbReference>
<dbReference type="PROSITE" id="PS51191">
    <property type="entry name" value="FEMABX"/>
    <property type="match status" value="1"/>
</dbReference>
<accession>A0A1G1WEE9</accession>
<organism evidence="7 8">
    <name type="scientific">Candidatus Woykebacteria bacterium RBG_16_39_9b</name>
    <dbReference type="NCBI Taxonomy" id="1802595"/>
    <lineage>
        <taxon>Bacteria</taxon>
        <taxon>Candidatus Woykeibacteriota</taxon>
    </lineage>
</organism>
<comment type="caution">
    <text evidence="7">The sequence shown here is derived from an EMBL/GenBank/DDBJ whole genome shotgun (WGS) entry which is preliminary data.</text>
</comment>
<gene>
    <name evidence="7" type="ORF">A2134_02860</name>
</gene>
<name>A0A1G1WEE9_9BACT</name>
<keyword evidence="5" id="KW-0012">Acyltransferase</keyword>
<comment type="similarity">
    <text evidence="1">Belongs to the FemABX family.</text>
</comment>
<evidence type="ECO:0000256" key="3">
    <source>
        <dbReference type="ARBA" id="ARBA00022960"/>
    </source>
</evidence>
<dbReference type="Proteomes" id="UP000178162">
    <property type="component" value="Unassembled WGS sequence"/>
</dbReference>
<evidence type="ECO:0000313" key="7">
    <source>
        <dbReference type="EMBL" id="OGY26058.1"/>
    </source>
</evidence>
<evidence type="ECO:0000313" key="8">
    <source>
        <dbReference type="Proteomes" id="UP000178162"/>
    </source>
</evidence>
<dbReference type="EMBL" id="MHCR01000002">
    <property type="protein sequence ID" value="OGY26058.1"/>
    <property type="molecule type" value="Genomic_DNA"/>
</dbReference>
<keyword evidence="6" id="KW-0961">Cell wall biogenesis/degradation</keyword>
<keyword evidence="4" id="KW-0573">Peptidoglycan synthesis</keyword>
<dbReference type="GO" id="GO:0009252">
    <property type="term" value="P:peptidoglycan biosynthetic process"/>
    <property type="evidence" value="ECO:0007669"/>
    <property type="project" value="UniProtKB-KW"/>
</dbReference>
<dbReference type="SUPFAM" id="SSF55729">
    <property type="entry name" value="Acyl-CoA N-acyltransferases (Nat)"/>
    <property type="match status" value="1"/>
</dbReference>
<dbReference type="GO" id="GO:0071555">
    <property type="term" value="P:cell wall organization"/>
    <property type="evidence" value="ECO:0007669"/>
    <property type="project" value="UniProtKB-KW"/>
</dbReference>
<dbReference type="GO" id="GO:0008360">
    <property type="term" value="P:regulation of cell shape"/>
    <property type="evidence" value="ECO:0007669"/>
    <property type="project" value="UniProtKB-KW"/>
</dbReference>
<evidence type="ECO:0008006" key="9">
    <source>
        <dbReference type="Google" id="ProtNLM"/>
    </source>
</evidence>
<dbReference type="PANTHER" id="PTHR36174">
    <property type="entry name" value="LIPID II:GLYCINE GLYCYLTRANSFERASE"/>
    <property type="match status" value="1"/>
</dbReference>
<evidence type="ECO:0000256" key="6">
    <source>
        <dbReference type="ARBA" id="ARBA00023316"/>
    </source>
</evidence>
<keyword evidence="3" id="KW-0133">Cell shape</keyword>
<dbReference type="AlphaFoldDB" id="A0A1G1WEE9"/>